<dbReference type="EMBL" id="AZBU02000007">
    <property type="protein sequence ID" value="TKR69474.1"/>
    <property type="molecule type" value="Genomic_DNA"/>
</dbReference>
<comment type="caution">
    <text evidence="1">The sequence shown here is derived from an EMBL/GenBank/DDBJ whole genome shotgun (WGS) entry which is preliminary data.</text>
</comment>
<keyword evidence="2" id="KW-1185">Reference proteome</keyword>
<name>A0A4U5MJD5_STECR</name>
<evidence type="ECO:0000313" key="2">
    <source>
        <dbReference type="Proteomes" id="UP000298663"/>
    </source>
</evidence>
<sequence length="104" mass="11869">MARGTPLTGWPKKVLARQNGVISSSLVTNDWSVSLTNNVKPTGRLPLYRNEAILSVHETDQPFLANELEITLLCLWPIWTVCPGYKLWQHSQKRTQNWFLPAQP</sequence>
<accession>A0A4U5MJD5</accession>
<protein>
    <submittedName>
        <fullName evidence="1">Uncharacterized protein</fullName>
    </submittedName>
</protein>
<reference evidence="1 2" key="2">
    <citation type="journal article" date="2019" name="G3 (Bethesda)">
        <title>Hybrid Assembly of the Genome of the Entomopathogenic Nematode Steinernema carpocapsae Identifies the X-Chromosome.</title>
        <authorList>
            <person name="Serra L."/>
            <person name="Macchietto M."/>
            <person name="Macias-Munoz A."/>
            <person name="McGill C.J."/>
            <person name="Rodriguez I.M."/>
            <person name="Rodriguez B."/>
            <person name="Murad R."/>
            <person name="Mortazavi A."/>
        </authorList>
    </citation>
    <scope>NUCLEOTIDE SEQUENCE [LARGE SCALE GENOMIC DNA]</scope>
    <source>
        <strain evidence="1 2">ALL</strain>
    </source>
</reference>
<organism evidence="1 2">
    <name type="scientific">Steinernema carpocapsae</name>
    <name type="common">Entomopathogenic nematode</name>
    <dbReference type="NCBI Taxonomy" id="34508"/>
    <lineage>
        <taxon>Eukaryota</taxon>
        <taxon>Metazoa</taxon>
        <taxon>Ecdysozoa</taxon>
        <taxon>Nematoda</taxon>
        <taxon>Chromadorea</taxon>
        <taxon>Rhabditida</taxon>
        <taxon>Tylenchina</taxon>
        <taxon>Panagrolaimomorpha</taxon>
        <taxon>Strongyloidoidea</taxon>
        <taxon>Steinernematidae</taxon>
        <taxon>Steinernema</taxon>
    </lineage>
</organism>
<evidence type="ECO:0000313" key="1">
    <source>
        <dbReference type="EMBL" id="TKR69474.1"/>
    </source>
</evidence>
<proteinExistence type="predicted"/>
<dbReference type="Proteomes" id="UP000298663">
    <property type="component" value="Unassembled WGS sequence"/>
</dbReference>
<dbReference type="AlphaFoldDB" id="A0A4U5MJD5"/>
<gene>
    <name evidence="1" type="ORF">L596_021631</name>
</gene>
<reference evidence="1 2" key="1">
    <citation type="journal article" date="2015" name="Genome Biol.">
        <title>Comparative genomics of Steinernema reveals deeply conserved gene regulatory networks.</title>
        <authorList>
            <person name="Dillman A.R."/>
            <person name="Macchietto M."/>
            <person name="Porter C.F."/>
            <person name="Rogers A."/>
            <person name="Williams B."/>
            <person name="Antoshechkin I."/>
            <person name="Lee M.M."/>
            <person name="Goodwin Z."/>
            <person name="Lu X."/>
            <person name="Lewis E.E."/>
            <person name="Goodrich-Blair H."/>
            <person name="Stock S.P."/>
            <person name="Adams B.J."/>
            <person name="Sternberg P.W."/>
            <person name="Mortazavi A."/>
        </authorList>
    </citation>
    <scope>NUCLEOTIDE SEQUENCE [LARGE SCALE GENOMIC DNA]</scope>
    <source>
        <strain evidence="1 2">ALL</strain>
    </source>
</reference>